<dbReference type="Pfam" id="PF00583">
    <property type="entry name" value="Acetyltransf_1"/>
    <property type="match status" value="1"/>
</dbReference>
<sequence length="208" mass="23387">MWCMSSDPRTASTDPLLQAPHGFRLRRVSPADIPQILELIQDLAEYEKEPDAVHATEEALHEHLFGENPAVFGHVVEVLDGDIEDRDIKDGGVADSSGAENGDVAPGERPRLAGMALWFLNFSTWECTHGIYLEDLYVRPEYRKNGLGKLLLQQLAHLCVARGYQRMEWSVLKWNEPSIQFYKSFGAYSMSGWDTYRLDGDALQGFGA</sequence>
<reference evidence="5 6" key="1">
    <citation type="journal article" date="2008" name="J. Biotechnol.">
        <title>The lifestyle of Corynebacterium urealyticum derived from its complete genome sequence established by pyrosequencing.</title>
        <authorList>
            <person name="Tauch A."/>
            <person name="Trost E."/>
            <person name="Tilker A."/>
            <person name="Ludewig U."/>
            <person name="Schneiker S."/>
            <person name="Goesmann A."/>
            <person name="Arnold W."/>
            <person name="Bekel T."/>
            <person name="Brinkrolf K."/>
            <person name="Brune I."/>
            <person name="Goetker S."/>
            <person name="Kalinowski J."/>
            <person name="Kamp P.-B."/>
            <person name="Lobo F.P."/>
            <person name="Viehoever P."/>
            <person name="Weisshaar B."/>
            <person name="Soriano F."/>
            <person name="Droege M."/>
            <person name="Puehler A."/>
        </authorList>
    </citation>
    <scope>NUCLEOTIDE SEQUENCE [LARGE SCALE GENOMIC DNA]</scope>
    <source>
        <strain evidence="6">ATCC 43042 / DSM 7109</strain>
    </source>
</reference>
<evidence type="ECO:0000313" key="5">
    <source>
        <dbReference type="EMBL" id="CAQ04021.1"/>
    </source>
</evidence>
<accession>B1VE32</accession>
<evidence type="ECO:0000256" key="2">
    <source>
        <dbReference type="ARBA" id="ARBA00022679"/>
    </source>
</evidence>
<dbReference type="InterPro" id="IPR051016">
    <property type="entry name" value="Diverse_Substrate_AcTransf"/>
</dbReference>
<evidence type="ECO:0000313" key="6">
    <source>
        <dbReference type="Proteomes" id="UP000001727"/>
    </source>
</evidence>
<dbReference type="InterPro" id="IPR016181">
    <property type="entry name" value="Acyl_CoA_acyltransferase"/>
</dbReference>
<dbReference type="GeneID" id="60604860"/>
<dbReference type="eggNOG" id="COG0456">
    <property type="taxonomic scope" value="Bacteria"/>
</dbReference>
<dbReference type="AlphaFoldDB" id="B1VE32"/>
<evidence type="ECO:0000256" key="1">
    <source>
        <dbReference type="ARBA" id="ARBA00008694"/>
    </source>
</evidence>
<feature type="domain" description="N-acetyltransferase" evidence="4">
    <location>
        <begin position="23"/>
        <end position="208"/>
    </location>
</feature>
<gene>
    <name evidence="5" type="ordered locus">cu0061</name>
</gene>
<keyword evidence="6" id="KW-1185">Reference proteome</keyword>
<dbReference type="Proteomes" id="UP000001727">
    <property type="component" value="Chromosome"/>
</dbReference>
<dbReference type="GO" id="GO:0008080">
    <property type="term" value="F:N-acetyltransferase activity"/>
    <property type="evidence" value="ECO:0007669"/>
    <property type="project" value="TreeGrafter"/>
</dbReference>
<dbReference type="InterPro" id="IPR000182">
    <property type="entry name" value="GNAT_dom"/>
</dbReference>
<dbReference type="PROSITE" id="PS51186">
    <property type="entry name" value="GNAT"/>
    <property type="match status" value="1"/>
</dbReference>
<organism evidence="5 6">
    <name type="scientific">Corynebacterium urealyticum (strain ATCC 43042 / DSM 7109)</name>
    <dbReference type="NCBI Taxonomy" id="504474"/>
    <lineage>
        <taxon>Bacteria</taxon>
        <taxon>Bacillati</taxon>
        <taxon>Actinomycetota</taxon>
        <taxon>Actinomycetes</taxon>
        <taxon>Mycobacteriales</taxon>
        <taxon>Corynebacteriaceae</taxon>
        <taxon>Corynebacterium</taxon>
    </lineage>
</organism>
<dbReference type="SUPFAM" id="SSF55729">
    <property type="entry name" value="Acyl-CoA N-acyltransferases (Nat)"/>
    <property type="match status" value="1"/>
</dbReference>
<dbReference type="HOGENOM" id="CLU_013985_41_2_11"/>
<dbReference type="RefSeq" id="WP_012359327.1">
    <property type="nucleotide sequence ID" value="NC_010545.1"/>
</dbReference>
<keyword evidence="2 5" id="KW-0808">Transferase</keyword>
<proteinExistence type="inferred from homology"/>
<evidence type="ECO:0000256" key="3">
    <source>
        <dbReference type="ARBA" id="ARBA00023315"/>
    </source>
</evidence>
<comment type="similarity">
    <text evidence="1">Belongs to the acetyltransferase family.</text>
</comment>
<protein>
    <submittedName>
        <fullName evidence="5">Putative acetyltransferase</fullName>
    </submittedName>
</protein>
<dbReference type="KEGG" id="cur:cu0061"/>
<dbReference type="EMBL" id="AM942444">
    <property type="protein sequence ID" value="CAQ04021.1"/>
    <property type="molecule type" value="Genomic_DNA"/>
</dbReference>
<keyword evidence="3" id="KW-0012">Acyltransferase</keyword>
<evidence type="ECO:0000259" key="4">
    <source>
        <dbReference type="PROSITE" id="PS51186"/>
    </source>
</evidence>
<dbReference type="FunFam" id="3.40.630.30:FF:000064">
    <property type="entry name" value="GNAT family acetyltransferase"/>
    <property type="match status" value="1"/>
</dbReference>
<dbReference type="Gene3D" id="3.40.630.30">
    <property type="match status" value="1"/>
</dbReference>
<name>B1VE32_CORU7</name>
<dbReference type="PANTHER" id="PTHR10545">
    <property type="entry name" value="DIAMINE N-ACETYLTRANSFERASE"/>
    <property type="match status" value="1"/>
</dbReference>
<dbReference type="PANTHER" id="PTHR10545:SF29">
    <property type="entry name" value="GH14572P-RELATED"/>
    <property type="match status" value="1"/>
</dbReference>